<dbReference type="RefSeq" id="WP_140004362.1">
    <property type="nucleotide sequence ID" value="NZ_CP040946.1"/>
</dbReference>
<reference evidence="2" key="1">
    <citation type="journal article" date="2019" name="ISME J.">
        <title>Evolution in action: habitat transition from sediment to the pelagial leads to genome streamlining in Methylophilaceae.</title>
        <authorList>
            <person name="Salcher M."/>
            <person name="Schaefle D."/>
            <person name="Kaspar M."/>
            <person name="Neuenschwander S.M."/>
            <person name="Ghai R."/>
        </authorList>
    </citation>
    <scope>NUCLEOTIDE SEQUENCE [LARGE SCALE GENOMIC DNA]</scope>
    <source>
        <strain evidence="2">MMS-M-51</strain>
    </source>
</reference>
<sequence>MSRFKIALLVTHFLPVLVLAAEGPLPVINFELIADGSAIFAGEGGKFKDFNSAPVMDGDAIFFVATRENGLRGIFRNQRGATQMLVSSNGEIPDGIGKFTSFDSAPMGSGEQLVFRATGSNHQEGIYYYADGKISKIVDTNTPMPHANIHFQSFKRPVFDGKTVVFVGRGFQKADDTSRKFQGAYQYEIETKKLSVIADWESKTPEQSTLFGEMDDVTVSHDQIILTASDVNGNTGIYVNKQGQLETIVGHSTPLPNTPGSTFSGLNDGAVERSFKNKNFAFKTASKDNKQNGIHAYIDGKLITVADNKAEMAGGSVSFSGFSKPNIYNDRVFFIGKNPQGVSSIYAWKSGGRFPVIHPDILLSGKRPKDFNMSLESASNDALVFQVSFEDGSKAIYKAHLRDVMGKVVLLDTLHSKSHGSVQGGKFLEGGGWTVLNDNDRIVWKIPPMSSHGLLEVDVTNFDPRSQLTANKNIFLGLWGTLFNNHERMNLPETDNWELRVGKAHTQFKVEYHARGFGKATEWVPFDGPFDPKHTYRIRVEWNNGRVSTWVDDKVLHFDGLSYEAIDKFNYLHIGTSSHFGGAATIGPVYSNVRMVSFD</sequence>
<dbReference type="AlphaFoldDB" id="A0A5B8CUR8"/>
<proteinExistence type="predicted"/>
<accession>A0A5B8CUR8</accession>
<dbReference type="KEGG" id="mmec:FIU01_11240"/>
<dbReference type="EMBL" id="CP040946">
    <property type="protein sequence ID" value="QDC45037.1"/>
    <property type="molecule type" value="Genomic_DNA"/>
</dbReference>
<protein>
    <submittedName>
        <fullName evidence="1">Uncharacterized protein</fullName>
    </submittedName>
</protein>
<keyword evidence="2" id="KW-1185">Reference proteome</keyword>
<name>A0A5B8CUR8_9PROT</name>
<dbReference type="InterPro" id="IPR055876">
    <property type="entry name" value="DUF7453"/>
</dbReference>
<dbReference type="OrthoDB" id="5455375at2"/>
<organism evidence="1 2">
    <name type="scientific">Methylophilus medardicus</name>
    <dbReference type="NCBI Taxonomy" id="2588534"/>
    <lineage>
        <taxon>Bacteria</taxon>
        <taxon>Pseudomonadati</taxon>
        <taxon>Pseudomonadota</taxon>
        <taxon>Betaproteobacteria</taxon>
        <taxon>Nitrosomonadales</taxon>
        <taxon>Methylophilaceae</taxon>
        <taxon>Methylophilus</taxon>
    </lineage>
</organism>
<gene>
    <name evidence="1" type="ORF">FIU01_11240</name>
</gene>
<dbReference type="Pfam" id="PF24251">
    <property type="entry name" value="DUF7453"/>
    <property type="match status" value="1"/>
</dbReference>
<evidence type="ECO:0000313" key="1">
    <source>
        <dbReference type="EMBL" id="QDC45037.1"/>
    </source>
</evidence>
<dbReference type="Proteomes" id="UP000311008">
    <property type="component" value="Chromosome"/>
</dbReference>
<evidence type="ECO:0000313" key="2">
    <source>
        <dbReference type="Proteomes" id="UP000311008"/>
    </source>
</evidence>